<keyword evidence="2 4" id="KW-0378">Hydrolase</keyword>
<evidence type="ECO:0000313" key="5">
    <source>
        <dbReference type="EMBL" id="WAG60511.1"/>
    </source>
</evidence>
<keyword evidence="1" id="KW-0732">Signal</keyword>
<dbReference type="InterPro" id="IPR016828">
    <property type="entry name" value="Alpha-L-arabinofuranosidase"/>
</dbReference>
<dbReference type="Pfam" id="PF04616">
    <property type="entry name" value="Glyco_hydro_43"/>
    <property type="match status" value="1"/>
</dbReference>
<dbReference type="EMBL" id="CP086239">
    <property type="protein sequence ID" value="WAG60511.1"/>
    <property type="molecule type" value="Genomic_DNA"/>
</dbReference>
<dbReference type="CDD" id="cd18817">
    <property type="entry name" value="GH43f_LbAraf43-like"/>
    <property type="match status" value="1"/>
</dbReference>
<evidence type="ECO:0000256" key="1">
    <source>
        <dbReference type="ARBA" id="ARBA00022729"/>
    </source>
</evidence>
<name>A0AA47EHW7_9CLOT</name>
<sequence length="320" mass="36604">MSISQEYKNPIVRQAADPFVYKHSDGYYYFTSSVPEYDRIEIRRAKTIEELGSISPIVVWRKHVDGEMSAYIWAPEIHFIDDKWYIYFAAAKANDPKGDMFDHRIYVLENLSLNPLEGPWLEKGQLKTNYESFALDATSFQHKGIRYLVWPQNDPNIKGNSNLYIAKLSNPWTISGKQVMISKPEYPWECIGFSVNEGPAVLKKNGKIFISYSASATDYNYCMGLLTADDTNDLLNPLSWSKSSVPVFTTSYENNQYGPGHNSFTVSEDNQTDVMIYHARNYKEIDGNSLDDPNRHARAQKLTWNDDGTPDFGRPVADLN</sequence>
<dbReference type="PANTHER" id="PTHR43817:SF1">
    <property type="entry name" value="HYDROLASE, FAMILY 43, PUTATIVE (AFU_ORTHOLOGUE AFUA_3G01660)-RELATED"/>
    <property type="match status" value="1"/>
</dbReference>
<gene>
    <name evidence="5" type="ORF">LL038_23790</name>
</gene>
<reference evidence="5" key="1">
    <citation type="submission" date="2021-11" db="EMBL/GenBank/DDBJ databases">
        <title>Clostridia strains as spoilage organisms.</title>
        <authorList>
            <person name="Wambui J."/>
            <person name="Stevens M.J.A."/>
            <person name="Stephan R."/>
        </authorList>
    </citation>
    <scope>NUCLEOTIDE SEQUENCE</scope>
    <source>
        <strain evidence="5">CF009</strain>
    </source>
</reference>
<dbReference type="AlphaFoldDB" id="A0AA47EHW7"/>
<evidence type="ECO:0000256" key="4">
    <source>
        <dbReference type="RuleBase" id="RU361187"/>
    </source>
</evidence>
<proteinExistence type="inferred from homology"/>
<dbReference type="GO" id="GO:0005975">
    <property type="term" value="P:carbohydrate metabolic process"/>
    <property type="evidence" value="ECO:0007669"/>
    <property type="project" value="InterPro"/>
</dbReference>
<dbReference type="InterPro" id="IPR006710">
    <property type="entry name" value="Glyco_hydro_43"/>
</dbReference>
<dbReference type="RefSeq" id="WP_216122854.1">
    <property type="nucleotide sequence ID" value="NZ_CP086239.1"/>
</dbReference>
<protein>
    <submittedName>
        <fullName evidence="5">Family 43 glycosylhydrolase</fullName>
    </submittedName>
</protein>
<accession>A0AA47EHW7</accession>
<comment type="similarity">
    <text evidence="4">Belongs to the glycosyl hydrolase 43 family.</text>
</comment>
<dbReference type="Proteomes" id="UP001164733">
    <property type="component" value="Chromosome"/>
</dbReference>
<dbReference type="GO" id="GO:0004553">
    <property type="term" value="F:hydrolase activity, hydrolyzing O-glycosyl compounds"/>
    <property type="evidence" value="ECO:0007669"/>
    <property type="project" value="InterPro"/>
</dbReference>
<dbReference type="PIRSF" id="PIRSF025414">
    <property type="entry name" value="Alpha-L-arabinofuranosidase"/>
    <property type="match status" value="1"/>
</dbReference>
<dbReference type="PANTHER" id="PTHR43817">
    <property type="entry name" value="GLYCOSYL HYDROLASE"/>
    <property type="match status" value="1"/>
</dbReference>
<organism evidence="5 6">
    <name type="scientific">Clostridium estertheticum</name>
    <dbReference type="NCBI Taxonomy" id="238834"/>
    <lineage>
        <taxon>Bacteria</taxon>
        <taxon>Bacillati</taxon>
        <taxon>Bacillota</taxon>
        <taxon>Clostridia</taxon>
        <taxon>Eubacteriales</taxon>
        <taxon>Clostridiaceae</taxon>
        <taxon>Clostridium</taxon>
    </lineage>
</organism>
<keyword evidence="3 4" id="KW-0326">Glycosidase</keyword>
<evidence type="ECO:0000313" key="6">
    <source>
        <dbReference type="Proteomes" id="UP001164733"/>
    </source>
</evidence>
<evidence type="ECO:0000256" key="2">
    <source>
        <dbReference type="ARBA" id="ARBA00022801"/>
    </source>
</evidence>
<evidence type="ECO:0000256" key="3">
    <source>
        <dbReference type="ARBA" id="ARBA00023295"/>
    </source>
</evidence>